<dbReference type="EMBL" id="JWZX01003176">
    <property type="protein sequence ID" value="KOO23601.1"/>
    <property type="molecule type" value="Genomic_DNA"/>
</dbReference>
<dbReference type="AlphaFoldDB" id="A0A0M0JAL0"/>
<evidence type="ECO:0000256" key="1">
    <source>
        <dbReference type="SAM" id="Coils"/>
    </source>
</evidence>
<sequence>MQSAGADASQPADADATQQQAEASIAQVEADVRLMDSFANAVRRDLTEQDKVKQGIIHALGYFRRQEELAQDERDGCHSKTQHLEDEVATLQRQIKALEAEKMALAADKAMLTEANKKVLAQVNSVFAFGQAVQLGLAFKGVALDGAPNASTAAAASGAS</sequence>
<name>A0A0M0JAL0_9EUKA</name>
<proteinExistence type="predicted"/>
<feature type="coiled-coil region" evidence="1">
    <location>
        <begin position="81"/>
        <end position="115"/>
    </location>
</feature>
<feature type="region of interest" description="Disordered" evidence="2">
    <location>
        <begin position="1"/>
        <end position="23"/>
    </location>
</feature>
<evidence type="ECO:0000313" key="4">
    <source>
        <dbReference type="Proteomes" id="UP000037460"/>
    </source>
</evidence>
<evidence type="ECO:0000313" key="3">
    <source>
        <dbReference type="EMBL" id="KOO23601.1"/>
    </source>
</evidence>
<evidence type="ECO:0000256" key="2">
    <source>
        <dbReference type="SAM" id="MobiDB-lite"/>
    </source>
</evidence>
<comment type="caution">
    <text evidence="3">The sequence shown here is derived from an EMBL/GenBank/DDBJ whole genome shotgun (WGS) entry which is preliminary data.</text>
</comment>
<keyword evidence="1" id="KW-0175">Coiled coil</keyword>
<keyword evidence="4" id="KW-1185">Reference proteome</keyword>
<dbReference type="Proteomes" id="UP000037460">
    <property type="component" value="Unassembled WGS sequence"/>
</dbReference>
<gene>
    <name evidence="3" type="ORF">Ctob_002762</name>
</gene>
<accession>A0A0M0JAL0</accession>
<organism evidence="3 4">
    <name type="scientific">Chrysochromulina tobinii</name>
    <dbReference type="NCBI Taxonomy" id="1460289"/>
    <lineage>
        <taxon>Eukaryota</taxon>
        <taxon>Haptista</taxon>
        <taxon>Haptophyta</taxon>
        <taxon>Prymnesiophyceae</taxon>
        <taxon>Prymnesiales</taxon>
        <taxon>Chrysochromulinaceae</taxon>
        <taxon>Chrysochromulina</taxon>
    </lineage>
</organism>
<reference evidence="4" key="1">
    <citation type="journal article" date="2015" name="PLoS Genet.">
        <title>Genome Sequence and Transcriptome Analyses of Chrysochromulina tobin: Metabolic Tools for Enhanced Algal Fitness in the Prominent Order Prymnesiales (Haptophyceae).</title>
        <authorList>
            <person name="Hovde B.T."/>
            <person name="Deodato C.R."/>
            <person name="Hunsperger H.M."/>
            <person name="Ryken S.A."/>
            <person name="Yost W."/>
            <person name="Jha R.K."/>
            <person name="Patterson J."/>
            <person name="Monnat R.J. Jr."/>
            <person name="Barlow S.B."/>
            <person name="Starkenburg S.R."/>
            <person name="Cattolico R.A."/>
        </authorList>
    </citation>
    <scope>NUCLEOTIDE SEQUENCE</scope>
    <source>
        <strain evidence="4">CCMP291</strain>
    </source>
</reference>
<protein>
    <submittedName>
        <fullName evidence="3">Uncharacterized protein</fullName>
    </submittedName>
</protein>